<feature type="chain" id="PRO_5037527817" description="Lipoprotein" evidence="1">
    <location>
        <begin position="27"/>
        <end position="154"/>
    </location>
</feature>
<name>A0A928BSE5_XYLRU</name>
<dbReference type="PROSITE" id="PS51257">
    <property type="entry name" value="PROKAR_LIPOPROTEIN"/>
    <property type="match status" value="1"/>
</dbReference>
<keyword evidence="1" id="KW-0732">Signal</keyword>
<reference evidence="2" key="1">
    <citation type="submission" date="2019-04" db="EMBL/GenBank/DDBJ databases">
        <title>Evolution of Biomass-Degrading Anaerobic Consortia Revealed by Metagenomics.</title>
        <authorList>
            <person name="Peng X."/>
        </authorList>
    </citation>
    <scope>NUCLEOTIDE SEQUENCE</scope>
    <source>
        <strain evidence="2">SIG141</strain>
    </source>
</reference>
<evidence type="ECO:0000313" key="2">
    <source>
        <dbReference type="EMBL" id="MBE6265823.1"/>
    </source>
</evidence>
<protein>
    <recommendedName>
        <fullName evidence="4">Lipoprotein</fullName>
    </recommendedName>
</protein>
<feature type="signal peptide" evidence="1">
    <location>
        <begin position="1"/>
        <end position="26"/>
    </location>
</feature>
<dbReference type="AlphaFoldDB" id="A0A928BSE5"/>
<dbReference type="EMBL" id="SUYD01000005">
    <property type="protein sequence ID" value="MBE6265823.1"/>
    <property type="molecule type" value="Genomic_DNA"/>
</dbReference>
<proteinExistence type="predicted"/>
<comment type="caution">
    <text evidence="2">The sequence shown here is derived from an EMBL/GenBank/DDBJ whole genome shotgun (WGS) entry which is preliminary data.</text>
</comment>
<evidence type="ECO:0008006" key="4">
    <source>
        <dbReference type="Google" id="ProtNLM"/>
    </source>
</evidence>
<accession>A0A928BSE5</accession>
<organism evidence="2 3">
    <name type="scientific">Xylanibacter ruminicola</name>
    <name type="common">Prevotella ruminicola</name>
    <dbReference type="NCBI Taxonomy" id="839"/>
    <lineage>
        <taxon>Bacteria</taxon>
        <taxon>Pseudomonadati</taxon>
        <taxon>Bacteroidota</taxon>
        <taxon>Bacteroidia</taxon>
        <taxon>Bacteroidales</taxon>
        <taxon>Prevotellaceae</taxon>
        <taxon>Xylanibacter</taxon>
    </lineage>
</organism>
<gene>
    <name evidence="2" type="ORF">E7102_05025</name>
</gene>
<dbReference type="Proteomes" id="UP000763088">
    <property type="component" value="Unassembled WGS sequence"/>
</dbReference>
<evidence type="ECO:0000313" key="3">
    <source>
        <dbReference type="Proteomes" id="UP000763088"/>
    </source>
</evidence>
<evidence type="ECO:0000256" key="1">
    <source>
        <dbReference type="SAM" id="SignalP"/>
    </source>
</evidence>
<sequence length="154" mass="17222">MNEMIKRRFWGLVMVVALLCGPVVLAACGTEDNPAEQTNVSVIADQVWEYAKAHPDGFTLDIRTMTAPTQGIAVSYAATQNIHSRDQLDKVVKHALQHDGYVGGWLNSDDHLYYFESTRIFPEDQLEEALKFGKENGQHTVFVLSTGTEHTIEN</sequence>